<dbReference type="InterPro" id="IPR000979">
    <property type="entry name" value="Phosphodiesterase_MJ0936/Vps29"/>
</dbReference>
<evidence type="ECO:0000259" key="3">
    <source>
        <dbReference type="Pfam" id="PF12850"/>
    </source>
</evidence>
<feature type="domain" description="Calcineurin-like phosphoesterase" evidence="3">
    <location>
        <begin position="6"/>
        <end position="152"/>
    </location>
</feature>
<dbReference type="FunCoup" id="A0A0J6ZSG1">
    <property type="interactions" value="3"/>
</dbReference>
<evidence type="ECO:0000256" key="1">
    <source>
        <dbReference type="ARBA" id="ARBA00008950"/>
    </source>
</evidence>
<keyword evidence="2" id="KW-0479">Metal-binding</keyword>
<dbReference type="SUPFAM" id="SSF56300">
    <property type="entry name" value="Metallo-dependent phosphatases"/>
    <property type="match status" value="1"/>
</dbReference>
<dbReference type="GO" id="GO:0016787">
    <property type="term" value="F:hydrolase activity"/>
    <property type="evidence" value="ECO:0007669"/>
    <property type="project" value="UniProtKB-UniRule"/>
</dbReference>
<name>A0A0J6ZSG1_9FIRM</name>
<comment type="similarity">
    <text evidence="1 2">Belongs to the metallophosphoesterase superfamily. YfcE family.</text>
</comment>
<organism evidence="4 5">
    <name type="scientific">Megasphaera cerevisiae DSM 20462</name>
    <dbReference type="NCBI Taxonomy" id="1122219"/>
    <lineage>
        <taxon>Bacteria</taxon>
        <taxon>Bacillati</taxon>
        <taxon>Bacillota</taxon>
        <taxon>Negativicutes</taxon>
        <taxon>Veillonellales</taxon>
        <taxon>Veillonellaceae</taxon>
        <taxon>Megasphaera</taxon>
    </lineage>
</organism>
<evidence type="ECO:0000256" key="2">
    <source>
        <dbReference type="RuleBase" id="RU362039"/>
    </source>
</evidence>
<dbReference type="NCBIfam" id="TIGR00040">
    <property type="entry name" value="yfcE"/>
    <property type="match status" value="1"/>
</dbReference>
<comment type="caution">
    <text evidence="4">The sequence shown here is derived from an EMBL/GenBank/DDBJ whole genome shotgun (WGS) entry which is preliminary data.</text>
</comment>
<dbReference type="InterPro" id="IPR024654">
    <property type="entry name" value="Calcineurin-like_PHP_lpxH"/>
</dbReference>
<dbReference type="STRING" id="39029.BSR42_06390"/>
<sequence length="165" mass="18499">MKPVFIGVVSDSHGRFRELERMVEQAPDVSVWLHGGDYCNDGEDLSIYTGVPVYSVRGNNDFMSNFAAPECRKIRIDGMNIMLIHGHQWYGQQRLEKLVELGQTHAASLVAFGHTHRRFLKKTDGITILNPGSIGLPRDGHNGTYAVCTISKGILTNVRIYELTR</sequence>
<accession>A0A0J6ZSG1</accession>
<dbReference type="EMBL" id="LEKT01000001">
    <property type="protein sequence ID" value="KMO87896.1"/>
    <property type="molecule type" value="Genomic_DNA"/>
</dbReference>
<dbReference type="InParanoid" id="A0A0J6ZSG1"/>
<dbReference type="PATRIC" id="fig|1122219.3.peg.108"/>
<keyword evidence="5" id="KW-1185">Reference proteome</keyword>
<proteinExistence type="inferred from homology"/>
<dbReference type="PANTHER" id="PTHR11124">
    <property type="entry name" value="VACUOLAR SORTING PROTEIN VPS29"/>
    <property type="match status" value="1"/>
</dbReference>
<dbReference type="Pfam" id="PF12850">
    <property type="entry name" value="Metallophos_2"/>
    <property type="match status" value="1"/>
</dbReference>
<dbReference type="Proteomes" id="UP000036503">
    <property type="component" value="Unassembled WGS sequence"/>
</dbReference>
<dbReference type="GO" id="GO:0046872">
    <property type="term" value="F:metal ion binding"/>
    <property type="evidence" value="ECO:0007669"/>
    <property type="project" value="UniProtKB-KW"/>
</dbReference>
<evidence type="ECO:0000313" key="4">
    <source>
        <dbReference type="EMBL" id="KMO87896.1"/>
    </source>
</evidence>
<reference evidence="4 5" key="1">
    <citation type="submission" date="2015-06" db="EMBL/GenBank/DDBJ databases">
        <title>Draft genome sequence of beer spoilage bacterium Megasphaera cerevisiae type strain 20462.</title>
        <authorList>
            <person name="Kutumbaka K."/>
            <person name="Pasmowitz J."/>
            <person name="Mategko J."/>
            <person name="Reyes D."/>
            <person name="Friedrich A."/>
            <person name="Han S."/>
            <person name="Martens-Habbena W."/>
            <person name="Neal-McKinney J."/>
            <person name="Janagama H.K."/>
            <person name="Nadala C."/>
            <person name="Samadpour M."/>
        </authorList>
    </citation>
    <scope>NUCLEOTIDE SEQUENCE [LARGE SCALE GENOMIC DNA]</scope>
    <source>
        <strain evidence="4 5">DSM 20462</strain>
    </source>
</reference>
<dbReference type="EC" id="3.1.4.-" evidence="2"/>
<comment type="cofactor">
    <cofactor evidence="2">
        <name>a divalent metal cation</name>
        <dbReference type="ChEBI" id="CHEBI:60240"/>
    </cofactor>
</comment>
<evidence type="ECO:0000313" key="5">
    <source>
        <dbReference type="Proteomes" id="UP000036503"/>
    </source>
</evidence>
<dbReference type="OrthoDB" id="9800565at2"/>
<protein>
    <recommendedName>
        <fullName evidence="2">Phosphoesterase</fullName>
        <ecNumber evidence="2">3.1.4.-</ecNumber>
    </recommendedName>
</protein>
<gene>
    <name evidence="4" type="ORF">AB840_00500</name>
</gene>
<dbReference type="RefSeq" id="WP_048512856.1">
    <property type="nucleotide sequence ID" value="NZ_FUXD01000003.1"/>
</dbReference>
<dbReference type="AlphaFoldDB" id="A0A0J6ZSG1"/>
<dbReference type="Gene3D" id="3.60.21.10">
    <property type="match status" value="1"/>
</dbReference>
<dbReference type="InterPro" id="IPR029052">
    <property type="entry name" value="Metallo-depent_PP-like"/>
</dbReference>